<protein>
    <submittedName>
        <fullName evidence="14">Biopolymer transporter ExbD</fullName>
    </submittedName>
</protein>
<evidence type="ECO:0000256" key="5">
    <source>
        <dbReference type="ARBA" id="ARBA00022448"/>
    </source>
</evidence>
<comment type="similarity">
    <text evidence="3 12">Belongs to the ExbD/TolR family.</text>
</comment>
<evidence type="ECO:0000256" key="3">
    <source>
        <dbReference type="ARBA" id="ARBA00005811"/>
    </source>
</evidence>
<keyword evidence="7" id="KW-0997">Cell inner membrane</keyword>
<sequence length="122" mass="13374">MANINVTPLVDVLLVLLIIFMITAPVITHRTRIDLPTPNRTTTVDDAERVPLQIRANGSVYWNGTPVDADQLRAQMAVLAHMSGDAVLVLSSDDGTPYDDFARVLAMARQQGLGRFDFADQP</sequence>
<evidence type="ECO:0000256" key="11">
    <source>
        <dbReference type="ARBA" id="ARBA00023136"/>
    </source>
</evidence>
<evidence type="ECO:0000256" key="4">
    <source>
        <dbReference type="ARBA" id="ARBA00011471"/>
    </source>
</evidence>
<evidence type="ECO:0000256" key="6">
    <source>
        <dbReference type="ARBA" id="ARBA00022475"/>
    </source>
</evidence>
<keyword evidence="10 13" id="KW-1133">Transmembrane helix</keyword>
<keyword evidence="5 12" id="KW-0813">Transport</keyword>
<evidence type="ECO:0000313" key="14">
    <source>
        <dbReference type="EMBL" id="TCI13808.1"/>
    </source>
</evidence>
<dbReference type="AlphaFoldDB" id="A0A4R0Z2V5"/>
<dbReference type="Proteomes" id="UP000291822">
    <property type="component" value="Unassembled WGS sequence"/>
</dbReference>
<comment type="caution">
    <text evidence="14">The sequence shown here is derived from an EMBL/GenBank/DDBJ whole genome shotgun (WGS) entry which is preliminary data.</text>
</comment>
<dbReference type="PANTHER" id="PTHR30558">
    <property type="entry name" value="EXBD MEMBRANE COMPONENT OF PMF-DRIVEN MACROMOLECULE IMPORT SYSTEM"/>
    <property type="match status" value="1"/>
</dbReference>
<dbReference type="EMBL" id="SJTG01000001">
    <property type="protein sequence ID" value="TCI13808.1"/>
    <property type="molecule type" value="Genomic_DNA"/>
</dbReference>
<gene>
    <name evidence="14" type="ORF">EZM97_04680</name>
</gene>
<dbReference type="Gene3D" id="3.30.420.270">
    <property type="match status" value="1"/>
</dbReference>
<keyword evidence="6" id="KW-1003">Cell membrane</keyword>
<keyword evidence="9 12" id="KW-0653">Protein transport</keyword>
<reference evidence="14 15" key="1">
    <citation type="submission" date="2019-02" db="EMBL/GenBank/DDBJ databases">
        <title>Dyella amyloliquefaciens sp. nov., isolated from forest soil.</title>
        <authorList>
            <person name="Gao Z.-H."/>
            <person name="Qiu L.-H."/>
        </authorList>
    </citation>
    <scope>NUCLEOTIDE SEQUENCE [LARGE SCALE GENOMIC DNA]</scope>
    <source>
        <strain evidence="14 15">KACC 12747</strain>
    </source>
</reference>
<name>A0A4R0Z2V5_9GAMM</name>
<keyword evidence="15" id="KW-1185">Reference proteome</keyword>
<dbReference type="InterPro" id="IPR003400">
    <property type="entry name" value="ExbD"/>
</dbReference>
<proteinExistence type="inferred from homology"/>
<feature type="transmembrane region" description="Helical" evidence="13">
    <location>
        <begin position="6"/>
        <end position="27"/>
    </location>
</feature>
<comment type="function">
    <text evidence="1">Involved in the TonB-dependent energy-dependent transport of various receptor-bound substrates.</text>
</comment>
<comment type="subcellular location">
    <subcellularLocation>
        <location evidence="2">Cell inner membrane</location>
        <topology evidence="2">Single-pass type II membrane protein</topology>
    </subcellularLocation>
    <subcellularLocation>
        <location evidence="12">Cell membrane</location>
        <topology evidence="12">Single-pass type II membrane protein</topology>
    </subcellularLocation>
</comment>
<dbReference type="GO" id="GO:0022857">
    <property type="term" value="F:transmembrane transporter activity"/>
    <property type="evidence" value="ECO:0007669"/>
    <property type="project" value="InterPro"/>
</dbReference>
<evidence type="ECO:0000256" key="12">
    <source>
        <dbReference type="RuleBase" id="RU003879"/>
    </source>
</evidence>
<evidence type="ECO:0000256" key="7">
    <source>
        <dbReference type="ARBA" id="ARBA00022519"/>
    </source>
</evidence>
<evidence type="ECO:0000256" key="8">
    <source>
        <dbReference type="ARBA" id="ARBA00022692"/>
    </source>
</evidence>
<dbReference type="PANTHER" id="PTHR30558:SF12">
    <property type="entry name" value="BIOPOLYMER TRANSPORT PROTEIN EXBD"/>
    <property type="match status" value="1"/>
</dbReference>
<evidence type="ECO:0000256" key="1">
    <source>
        <dbReference type="ARBA" id="ARBA00003540"/>
    </source>
</evidence>
<dbReference type="Pfam" id="PF02472">
    <property type="entry name" value="ExbD"/>
    <property type="match status" value="1"/>
</dbReference>
<evidence type="ECO:0000256" key="9">
    <source>
        <dbReference type="ARBA" id="ARBA00022927"/>
    </source>
</evidence>
<accession>A0A4R0Z2V5</accession>
<organism evidence="14 15">
    <name type="scientific">Dyella soli</name>
    <dbReference type="NCBI Taxonomy" id="522319"/>
    <lineage>
        <taxon>Bacteria</taxon>
        <taxon>Pseudomonadati</taxon>
        <taxon>Pseudomonadota</taxon>
        <taxon>Gammaproteobacteria</taxon>
        <taxon>Lysobacterales</taxon>
        <taxon>Rhodanobacteraceae</taxon>
        <taxon>Dyella</taxon>
    </lineage>
</organism>
<dbReference type="GO" id="GO:0005886">
    <property type="term" value="C:plasma membrane"/>
    <property type="evidence" value="ECO:0007669"/>
    <property type="project" value="UniProtKB-SubCell"/>
</dbReference>
<evidence type="ECO:0000313" key="15">
    <source>
        <dbReference type="Proteomes" id="UP000291822"/>
    </source>
</evidence>
<keyword evidence="11 13" id="KW-0472">Membrane</keyword>
<evidence type="ECO:0000256" key="10">
    <source>
        <dbReference type="ARBA" id="ARBA00022989"/>
    </source>
</evidence>
<evidence type="ECO:0000256" key="2">
    <source>
        <dbReference type="ARBA" id="ARBA00004249"/>
    </source>
</evidence>
<keyword evidence="8 12" id="KW-0812">Transmembrane</keyword>
<dbReference type="GO" id="GO:0015031">
    <property type="term" value="P:protein transport"/>
    <property type="evidence" value="ECO:0007669"/>
    <property type="project" value="UniProtKB-KW"/>
</dbReference>
<evidence type="ECO:0000256" key="13">
    <source>
        <dbReference type="SAM" id="Phobius"/>
    </source>
</evidence>
<comment type="subunit">
    <text evidence="4">The accessory proteins ExbB and ExbD seem to form a complex with TonB.</text>
</comment>